<protein>
    <recommendedName>
        <fullName evidence="4">Lipoprotein</fullName>
    </recommendedName>
</protein>
<gene>
    <name evidence="2" type="ORF">HNR61_002648</name>
</gene>
<accession>A0A7W3LMY2</accession>
<keyword evidence="3" id="KW-1185">Reference proteome</keyword>
<evidence type="ECO:0008006" key="4">
    <source>
        <dbReference type="Google" id="ProtNLM"/>
    </source>
</evidence>
<evidence type="ECO:0000313" key="2">
    <source>
        <dbReference type="EMBL" id="MBA8951017.1"/>
    </source>
</evidence>
<sequence length="167" mass="17357">MTTPRTRSRTRSLAQVSVVAALMVTGCSDPSAPSASASPTSPAAKAPAPTAPAAPTPSRASSAFCADLPTFQLAMLSYQADVGKVLQNQPLDFAEPRRKAALIAGYGKRMRGSAPPDIARHFTTVLDAVAASARAVKPGGSGRAVVEPVYGKRNRAAFDAVQKYECR</sequence>
<feature type="compositionally biased region" description="Low complexity" evidence="1">
    <location>
        <begin position="28"/>
        <end position="48"/>
    </location>
</feature>
<dbReference type="PROSITE" id="PS51257">
    <property type="entry name" value="PROKAR_LIPOPROTEIN"/>
    <property type="match status" value="1"/>
</dbReference>
<feature type="region of interest" description="Disordered" evidence="1">
    <location>
        <begin position="28"/>
        <end position="60"/>
    </location>
</feature>
<organism evidence="2 3">
    <name type="scientific">Actinomadura namibiensis</name>
    <dbReference type="NCBI Taxonomy" id="182080"/>
    <lineage>
        <taxon>Bacteria</taxon>
        <taxon>Bacillati</taxon>
        <taxon>Actinomycetota</taxon>
        <taxon>Actinomycetes</taxon>
        <taxon>Streptosporangiales</taxon>
        <taxon>Thermomonosporaceae</taxon>
        <taxon>Actinomadura</taxon>
    </lineage>
</organism>
<proteinExistence type="predicted"/>
<evidence type="ECO:0000313" key="3">
    <source>
        <dbReference type="Proteomes" id="UP000572680"/>
    </source>
</evidence>
<dbReference type="AlphaFoldDB" id="A0A7W3LMY2"/>
<dbReference type="RefSeq" id="WP_182843406.1">
    <property type="nucleotide sequence ID" value="NZ_BAAALP010000016.1"/>
</dbReference>
<evidence type="ECO:0000256" key="1">
    <source>
        <dbReference type="SAM" id="MobiDB-lite"/>
    </source>
</evidence>
<name>A0A7W3LMY2_ACTNM</name>
<dbReference type="EMBL" id="JACJIA010000003">
    <property type="protein sequence ID" value="MBA8951017.1"/>
    <property type="molecule type" value="Genomic_DNA"/>
</dbReference>
<reference evidence="2 3" key="1">
    <citation type="submission" date="2020-08" db="EMBL/GenBank/DDBJ databases">
        <title>Genomic Encyclopedia of Type Strains, Phase IV (KMG-IV): sequencing the most valuable type-strain genomes for metagenomic binning, comparative biology and taxonomic classification.</title>
        <authorList>
            <person name="Goeker M."/>
        </authorList>
    </citation>
    <scope>NUCLEOTIDE SEQUENCE [LARGE SCALE GENOMIC DNA]</scope>
    <source>
        <strain evidence="2 3">DSM 44197</strain>
    </source>
</reference>
<comment type="caution">
    <text evidence="2">The sequence shown here is derived from an EMBL/GenBank/DDBJ whole genome shotgun (WGS) entry which is preliminary data.</text>
</comment>
<dbReference type="Proteomes" id="UP000572680">
    <property type="component" value="Unassembled WGS sequence"/>
</dbReference>